<keyword evidence="5" id="KW-0378">Hydrolase</keyword>
<comment type="subcellular location">
    <subcellularLocation>
        <location evidence="1">Secreted</location>
    </subcellularLocation>
</comment>
<dbReference type="GO" id="GO:0005576">
    <property type="term" value="C:extracellular region"/>
    <property type="evidence" value="ECO:0007669"/>
    <property type="project" value="UniProtKB-SubCell"/>
</dbReference>
<keyword evidence="10" id="KW-1185">Reference proteome</keyword>
<evidence type="ECO:0000256" key="1">
    <source>
        <dbReference type="ARBA" id="ARBA00004613"/>
    </source>
</evidence>
<feature type="signal peptide" evidence="8">
    <location>
        <begin position="1"/>
        <end position="28"/>
    </location>
</feature>
<dbReference type="CDD" id="cd01837">
    <property type="entry name" value="SGNH_plant_lipase_like"/>
    <property type="match status" value="1"/>
</dbReference>
<dbReference type="GO" id="GO:0016042">
    <property type="term" value="P:lipid catabolic process"/>
    <property type="evidence" value="ECO:0007669"/>
    <property type="project" value="UniProtKB-KW"/>
</dbReference>
<dbReference type="Gene3D" id="3.40.50.1110">
    <property type="entry name" value="SGNH hydrolase"/>
    <property type="match status" value="1"/>
</dbReference>
<keyword evidence="3" id="KW-0964">Secreted</keyword>
<dbReference type="EMBL" id="OU503052">
    <property type="protein sequence ID" value="CAI9780482.1"/>
    <property type="molecule type" value="Genomic_DNA"/>
</dbReference>
<dbReference type="InterPro" id="IPR036514">
    <property type="entry name" value="SGNH_hydro_sf"/>
</dbReference>
<dbReference type="GO" id="GO:0016788">
    <property type="term" value="F:hydrolase activity, acting on ester bonds"/>
    <property type="evidence" value="ECO:0007669"/>
    <property type="project" value="InterPro"/>
</dbReference>
<dbReference type="InterPro" id="IPR035669">
    <property type="entry name" value="SGNH_plant_lipase-like"/>
</dbReference>
<evidence type="ECO:0000313" key="10">
    <source>
        <dbReference type="Proteomes" id="UP000834106"/>
    </source>
</evidence>
<dbReference type="InterPro" id="IPR001087">
    <property type="entry name" value="GDSL"/>
</dbReference>
<dbReference type="PANTHER" id="PTHR45650:SF32">
    <property type="entry name" value="GDSL-LIKE LIPASE_ACYLHYDROLASE"/>
    <property type="match status" value="1"/>
</dbReference>
<reference evidence="9" key="1">
    <citation type="submission" date="2023-05" db="EMBL/GenBank/DDBJ databases">
        <authorList>
            <person name="Huff M."/>
        </authorList>
    </citation>
    <scope>NUCLEOTIDE SEQUENCE</scope>
</reference>
<keyword evidence="6" id="KW-0442">Lipid degradation</keyword>
<feature type="chain" id="PRO_5042270804" description="GDSL esterase/lipase" evidence="8">
    <location>
        <begin position="29"/>
        <end position="310"/>
    </location>
</feature>
<protein>
    <recommendedName>
        <fullName evidence="11">GDSL esterase/lipase</fullName>
    </recommendedName>
</protein>
<evidence type="ECO:0000313" key="9">
    <source>
        <dbReference type="EMBL" id="CAI9780482.1"/>
    </source>
</evidence>
<dbReference type="AlphaFoldDB" id="A0AAD2A349"/>
<dbReference type="Proteomes" id="UP000834106">
    <property type="component" value="Chromosome 17"/>
</dbReference>
<dbReference type="InterPro" id="IPR051238">
    <property type="entry name" value="GDSL_esterase/lipase"/>
</dbReference>
<evidence type="ECO:0000256" key="7">
    <source>
        <dbReference type="ARBA" id="ARBA00023098"/>
    </source>
</evidence>
<name>A0AAD2A349_9LAMI</name>
<dbReference type="PANTHER" id="PTHR45650">
    <property type="entry name" value="GDSL-LIKE LIPASE/ACYLHYDROLASE-RELATED"/>
    <property type="match status" value="1"/>
</dbReference>
<accession>A0AAD2A349</accession>
<evidence type="ECO:0000256" key="8">
    <source>
        <dbReference type="SAM" id="SignalP"/>
    </source>
</evidence>
<keyword evidence="4 8" id="KW-0732">Signal</keyword>
<evidence type="ECO:0000256" key="4">
    <source>
        <dbReference type="ARBA" id="ARBA00022729"/>
    </source>
</evidence>
<evidence type="ECO:0000256" key="2">
    <source>
        <dbReference type="ARBA" id="ARBA00008668"/>
    </source>
</evidence>
<proteinExistence type="inferred from homology"/>
<organism evidence="9 10">
    <name type="scientific">Fraxinus pennsylvanica</name>
    <dbReference type="NCBI Taxonomy" id="56036"/>
    <lineage>
        <taxon>Eukaryota</taxon>
        <taxon>Viridiplantae</taxon>
        <taxon>Streptophyta</taxon>
        <taxon>Embryophyta</taxon>
        <taxon>Tracheophyta</taxon>
        <taxon>Spermatophyta</taxon>
        <taxon>Magnoliopsida</taxon>
        <taxon>eudicotyledons</taxon>
        <taxon>Gunneridae</taxon>
        <taxon>Pentapetalae</taxon>
        <taxon>asterids</taxon>
        <taxon>lamiids</taxon>
        <taxon>Lamiales</taxon>
        <taxon>Oleaceae</taxon>
        <taxon>Oleeae</taxon>
        <taxon>Fraxinus</taxon>
    </lineage>
</organism>
<dbReference type="Pfam" id="PF00657">
    <property type="entry name" value="Lipase_GDSL"/>
    <property type="match status" value="1"/>
</dbReference>
<sequence length="310" mass="34937">MEVQCSHSIVLLLICMILIDFSWMGAGAKPQFTAMYVFGDSLSDPGNSLYFHTTATKSNYFPYGIDFPDGPTGRFSNGKIIVDFLAELMGLPLLPPYKNPTAAGILDESGINFGHRIPLSEQIQNFKNTVNQLRTQMEEEEMSQYLANALVIMAIGANDYINNYLMPLIFKSSHIYSPEDFADLLINQYANYILELHNFGVMKFFLVDIPPYGCTPFQLITSHALPGQCISITNNIVKMFNSRLKYLVARLNSDFQDSQFVYGPAYRWFFELRDSPSAYGLLVTVKGCCRFGPKNFGLLCLRSITLSMCQ</sequence>
<evidence type="ECO:0008006" key="11">
    <source>
        <dbReference type="Google" id="ProtNLM"/>
    </source>
</evidence>
<evidence type="ECO:0000256" key="3">
    <source>
        <dbReference type="ARBA" id="ARBA00022525"/>
    </source>
</evidence>
<gene>
    <name evidence="9" type="ORF">FPE_LOCUS27912</name>
</gene>
<evidence type="ECO:0000256" key="6">
    <source>
        <dbReference type="ARBA" id="ARBA00022963"/>
    </source>
</evidence>
<comment type="similarity">
    <text evidence="2">Belongs to the 'GDSL' lipolytic enzyme family.</text>
</comment>
<evidence type="ECO:0000256" key="5">
    <source>
        <dbReference type="ARBA" id="ARBA00022801"/>
    </source>
</evidence>
<keyword evidence="7" id="KW-0443">Lipid metabolism</keyword>